<dbReference type="Pfam" id="PF00498">
    <property type="entry name" value="FHA"/>
    <property type="match status" value="1"/>
</dbReference>
<feature type="domain" description="FtsK" evidence="7">
    <location>
        <begin position="966"/>
        <end position="1140"/>
    </location>
</feature>
<dbReference type="InterPro" id="IPR000253">
    <property type="entry name" value="FHA_dom"/>
</dbReference>
<organism evidence="8 9">
    <name type="scientific">Propioniciclava sinopodophylli</name>
    <dbReference type="NCBI Taxonomy" id="1837344"/>
    <lineage>
        <taxon>Bacteria</taxon>
        <taxon>Bacillati</taxon>
        <taxon>Actinomycetota</taxon>
        <taxon>Actinomycetes</taxon>
        <taxon>Propionibacteriales</taxon>
        <taxon>Propionibacteriaceae</taxon>
        <taxon>Propioniciclava</taxon>
    </lineage>
</organism>
<feature type="region of interest" description="Disordered" evidence="5">
    <location>
        <begin position="187"/>
        <end position="222"/>
    </location>
</feature>
<keyword evidence="3 4" id="KW-0067">ATP-binding</keyword>
<name>A0A4Q9KFW9_9ACTN</name>
<dbReference type="EMBL" id="SDMQ01000003">
    <property type="protein sequence ID" value="TBT86522.1"/>
    <property type="molecule type" value="Genomic_DNA"/>
</dbReference>
<dbReference type="CDD" id="cd00060">
    <property type="entry name" value="FHA"/>
    <property type="match status" value="1"/>
</dbReference>
<accession>A0A4Q9KFW9</accession>
<dbReference type="InterPro" id="IPR003593">
    <property type="entry name" value="AAA+_ATPase"/>
</dbReference>
<evidence type="ECO:0000256" key="3">
    <source>
        <dbReference type="ARBA" id="ARBA00022840"/>
    </source>
</evidence>
<proteinExistence type="predicted"/>
<comment type="caution">
    <text evidence="8">The sequence shown here is derived from an EMBL/GenBank/DDBJ whole genome shotgun (WGS) entry which is preliminary data.</text>
</comment>
<feature type="compositionally biased region" description="Basic and acidic residues" evidence="5">
    <location>
        <begin position="208"/>
        <end position="222"/>
    </location>
</feature>
<dbReference type="GO" id="GO:0005524">
    <property type="term" value="F:ATP binding"/>
    <property type="evidence" value="ECO:0007669"/>
    <property type="project" value="UniProtKB-UniRule"/>
</dbReference>
<feature type="binding site" evidence="4">
    <location>
        <begin position="651"/>
        <end position="658"/>
    </location>
    <ligand>
        <name>ATP</name>
        <dbReference type="ChEBI" id="CHEBI:30616"/>
    </ligand>
</feature>
<evidence type="ECO:0000259" key="6">
    <source>
        <dbReference type="PROSITE" id="PS50006"/>
    </source>
</evidence>
<dbReference type="GO" id="GO:0003677">
    <property type="term" value="F:DNA binding"/>
    <property type="evidence" value="ECO:0007669"/>
    <property type="project" value="InterPro"/>
</dbReference>
<dbReference type="PROSITE" id="PS50006">
    <property type="entry name" value="FHA_DOMAIN"/>
    <property type="match status" value="1"/>
</dbReference>
<evidence type="ECO:0000256" key="1">
    <source>
        <dbReference type="ARBA" id="ARBA00022553"/>
    </source>
</evidence>
<dbReference type="PANTHER" id="PTHR22683">
    <property type="entry name" value="SPORULATION PROTEIN RELATED"/>
    <property type="match status" value="1"/>
</dbReference>
<dbReference type="SMART" id="SM00240">
    <property type="entry name" value="FHA"/>
    <property type="match status" value="1"/>
</dbReference>
<dbReference type="SUPFAM" id="SSF49879">
    <property type="entry name" value="SMAD/FHA domain"/>
    <property type="match status" value="1"/>
</dbReference>
<dbReference type="InterPro" id="IPR027417">
    <property type="entry name" value="P-loop_NTPase"/>
</dbReference>
<dbReference type="Proteomes" id="UP000292373">
    <property type="component" value="Unassembled WGS sequence"/>
</dbReference>
<dbReference type="CDD" id="cd01127">
    <property type="entry name" value="TrwB_TraG_TraD_VirD4"/>
    <property type="match status" value="1"/>
</dbReference>
<keyword evidence="1" id="KW-0597">Phosphoprotein</keyword>
<feature type="binding site" evidence="4">
    <location>
        <begin position="982"/>
        <end position="989"/>
    </location>
    <ligand>
        <name>ATP</name>
        <dbReference type="ChEBI" id="CHEBI:30616"/>
    </ligand>
</feature>
<sequence>MRVVIDLNGVRHEVEVVRTSSTATLGDLVLEAAGVPLRPEKTLWVDQSRHVAGDPLEKVGLLEGATISPHRIPDEQPTRDWTALLAGGFHAGTSARIPTSRPLLVGRSPNADIMLDSPSASWSHCSLEREEGGVRVRDTGSTNGTLVNGQPVGPEGVLVTGDALVVAGGSALHLTRDLGEHLAPRAGSLNNASAAGTAPFNRPPRRGRLPEPTRTEPPTKKDVAASNRFSVITVLAPLVLASAMVAMMGDLRYGAIAALSPVLAVGTWLESKQRRKRELAAEGVRFAEAIAEFTGSLEAGADLERARRRDEVPDPATVLRRAALPTTRMWERRAGTDGFLALHAGTGDVPWQPPVDPHALQRAGSEVKAIVADFTVRAAAVEVDLTGSGVVGIVGDREGSLAVARSLVLQAATHCGPADLTVVTCCDPGREEAWSWAAWLPHTRLLGDASGDRWISAQRERSEGLLRSLRDGIDQHTTPAVLLVLDSDVLTEGREAPARTLLGYGRPTGSGINQKLLTQVSGVVIASSVEQLPAACTVVITVGADAKGTVTRPMDREVVDDVTLAGIDVATATRASMDLARYDDPELIVPGAALPSLVRLPPLLGLDSMTPDAIGRLWQTARGVSTPIGVGEGGSFGLDIVRDGPHGLVGGTTGSGKSEFLRSLVAGLAARNSPEKLTFILIDFKGGAAFKTCERLPHTIGTISNLDAQLADRAIRALEAEMEYRQRVFAAAGEGVDNLDAYLATNPSEPMPRLLLVIDEFAMLAKDYPDVLKSLVSVGAVGRTLGVHMILATQRPAGVVNDDILANTNLRVALRVQSREDSSNVIGVPHASAISREQRGRAYVKLGQDEITPVQTALVTGLAQGGQETGLELRPVVFGRPPALAAPPPSSSDETDLDLLIDAVVAANEAAGFAPPRRVWPEALGERVDLAGFPASRGEVPVPVAGGVRGSRVWFGLADEPDRQRQIPAGWDLARGNLLLAGIPGSGTSTTLSTIALTMARAWAPEDLDLFVLDMGSRDLEPLGALPHTVSYVGPGSGARERQVRLFSHIRAELERRRGVPGPHRRTVLLLDGLAALRDEYQDYEGQAVLDSFYRVYAEGHEVNLWVAVATTRPKAVPSAMDEVTTQKWMFRLADLYDYGTAGLKPKDAPAHVAGRTVGAETRLQTHVATPGCSLEDAVALVRRAWPDARPKVSVVRSLPDRVGTDELEPGSVTGEPWRIPMGLSGADMQTAFLELYEGEHALVAGPARSGKSTVLLGLAETLRRARTPDGRPPLVYGLCQRRSPLGRADLDRVAVGPDEVAALVASVRMARGPVVLLVDDAEQFDDSDASLSGLLGAGLPTLHIVAAGRSDDLKSLYSHWTKTLRKARAGVLLQPNVDYDGDLLGVVLPRKSLVPLTVARGYLCQSGTSQLVQTAGPA</sequence>
<dbReference type="OrthoDB" id="9807790at2"/>
<evidence type="ECO:0000256" key="2">
    <source>
        <dbReference type="ARBA" id="ARBA00022741"/>
    </source>
</evidence>
<protein>
    <submittedName>
        <fullName evidence="8">FHA domain-containing protein</fullName>
    </submittedName>
</protein>
<dbReference type="InterPro" id="IPR002543">
    <property type="entry name" value="FtsK_dom"/>
</dbReference>
<dbReference type="SMART" id="SM00382">
    <property type="entry name" value="AAA"/>
    <property type="match status" value="3"/>
</dbReference>
<dbReference type="RefSeq" id="WP_131167307.1">
    <property type="nucleotide sequence ID" value="NZ_SDMQ01000003.1"/>
</dbReference>
<evidence type="ECO:0000256" key="4">
    <source>
        <dbReference type="PROSITE-ProRule" id="PRU00289"/>
    </source>
</evidence>
<dbReference type="InterPro" id="IPR008984">
    <property type="entry name" value="SMAD_FHA_dom_sf"/>
</dbReference>
<keyword evidence="2 4" id="KW-0547">Nucleotide-binding</keyword>
<evidence type="ECO:0000259" key="7">
    <source>
        <dbReference type="PROSITE" id="PS50901"/>
    </source>
</evidence>
<dbReference type="SUPFAM" id="SSF52540">
    <property type="entry name" value="P-loop containing nucleoside triphosphate hydrolases"/>
    <property type="match status" value="3"/>
</dbReference>
<dbReference type="Pfam" id="PF01580">
    <property type="entry name" value="FtsK_SpoIIIE"/>
    <property type="match status" value="2"/>
</dbReference>
<reference evidence="8 9" key="1">
    <citation type="submission" date="2019-01" db="EMBL/GenBank/DDBJ databases">
        <title>Lactibacter flavus gen. nov., sp. nov., a novel bacterium of the family Propionibacteriaceae isolated from raw milk and dairy products.</title>
        <authorList>
            <person name="Huptas C."/>
            <person name="Wenning M."/>
            <person name="Breitenwieser F."/>
            <person name="Doll E."/>
            <person name="Von Neubeck M."/>
            <person name="Busse H.-J."/>
            <person name="Scherer S."/>
        </authorList>
    </citation>
    <scope>NUCLEOTIDE SEQUENCE [LARGE SCALE GENOMIC DNA]</scope>
    <source>
        <strain evidence="8 9">KCTC 33808</strain>
    </source>
</reference>
<dbReference type="PANTHER" id="PTHR22683:SF1">
    <property type="entry name" value="TYPE VII SECRETION SYSTEM PROTEIN ESSC"/>
    <property type="match status" value="1"/>
</dbReference>
<evidence type="ECO:0000313" key="8">
    <source>
        <dbReference type="EMBL" id="TBT86522.1"/>
    </source>
</evidence>
<evidence type="ECO:0000256" key="5">
    <source>
        <dbReference type="SAM" id="MobiDB-lite"/>
    </source>
</evidence>
<dbReference type="Gene3D" id="3.40.50.300">
    <property type="entry name" value="P-loop containing nucleotide triphosphate hydrolases"/>
    <property type="match status" value="4"/>
</dbReference>
<dbReference type="PROSITE" id="PS50901">
    <property type="entry name" value="FTSK"/>
    <property type="match status" value="2"/>
</dbReference>
<evidence type="ECO:0000313" key="9">
    <source>
        <dbReference type="Proteomes" id="UP000292373"/>
    </source>
</evidence>
<keyword evidence="9" id="KW-1185">Reference proteome</keyword>
<gene>
    <name evidence="8" type="ORF">ET989_04180</name>
</gene>
<dbReference type="InterPro" id="IPR050206">
    <property type="entry name" value="FtsK/SpoIIIE/SftA"/>
</dbReference>
<dbReference type="Gene3D" id="2.60.200.20">
    <property type="match status" value="1"/>
</dbReference>
<feature type="domain" description="FtsK" evidence="7">
    <location>
        <begin position="633"/>
        <end position="823"/>
    </location>
</feature>
<feature type="domain" description="FHA" evidence="6">
    <location>
        <begin position="103"/>
        <end position="152"/>
    </location>
</feature>